<name>A0AAD3P9W7_NEPGR</name>
<protein>
    <submittedName>
        <fullName evidence="1">Uncharacterized protein</fullName>
    </submittedName>
</protein>
<accession>A0AAD3P9W7</accession>
<organism evidence="1 2">
    <name type="scientific">Nepenthes gracilis</name>
    <name type="common">Slender pitcher plant</name>
    <dbReference type="NCBI Taxonomy" id="150966"/>
    <lineage>
        <taxon>Eukaryota</taxon>
        <taxon>Viridiplantae</taxon>
        <taxon>Streptophyta</taxon>
        <taxon>Embryophyta</taxon>
        <taxon>Tracheophyta</taxon>
        <taxon>Spermatophyta</taxon>
        <taxon>Magnoliopsida</taxon>
        <taxon>eudicotyledons</taxon>
        <taxon>Gunneridae</taxon>
        <taxon>Pentapetalae</taxon>
        <taxon>Caryophyllales</taxon>
        <taxon>Nepenthaceae</taxon>
        <taxon>Nepenthes</taxon>
    </lineage>
</organism>
<comment type="caution">
    <text evidence="1">The sequence shown here is derived from an EMBL/GenBank/DDBJ whole genome shotgun (WGS) entry which is preliminary data.</text>
</comment>
<evidence type="ECO:0000313" key="1">
    <source>
        <dbReference type="EMBL" id="GMH00819.1"/>
    </source>
</evidence>
<dbReference type="Proteomes" id="UP001279734">
    <property type="component" value="Unassembled WGS sequence"/>
</dbReference>
<keyword evidence="2" id="KW-1185">Reference proteome</keyword>
<gene>
    <name evidence="1" type="ORF">Nepgr_002658</name>
</gene>
<dbReference type="AlphaFoldDB" id="A0AAD3P9W7"/>
<proteinExistence type="predicted"/>
<reference evidence="1" key="1">
    <citation type="submission" date="2023-05" db="EMBL/GenBank/DDBJ databases">
        <title>Nepenthes gracilis genome sequencing.</title>
        <authorList>
            <person name="Fukushima K."/>
        </authorList>
    </citation>
    <scope>NUCLEOTIDE SEQUENCE</scope>
    <source>
        <strain evidence="1">SING2019-196</strain>
    </source>
</reference>
<evidence type="ECO:0000313" key="2">
    <source>
        <dbReference type="Proteomes" id="UP001279734"/>
    </source>
</evidence>
<dbReference type="EMBL" id="BSYO01000002">
    <property type="protein sequence ID" value="GMH00819.1"/>
    <property type="molecule type" value="Genomic_DNA"/>
</dbReference>
<sequence length="100" mass="10430">MALGGSLPMAEKSKYGSSHGKVLVGCSYCYRPAVGCNCRYCSTLGAGALIFPSDALLNGCWRCGTGAPGDVIVCGAAKPVAMFPFGLHWRCCCVVSDHYS</sequence>